<name>A0ABU4X5M9_9HYPH</name>
<dbReference type="RefSeq" id="WP_320217579.1">
    <property type="nucleotide sequence ID" value="NZ_JAVIIS010000070.1"/>
</dbReference>
<organism evidence="2 3">
    <name type="scientific">Mesorhizobium australafricanum</name>
    <dbReference type="NCBI Taxonomy" id="3072311"/>
    <lineage>
        <taxon>Bacteria</taxon>
        <taxon>Pseudomonadati</taxon>
        <taxon>Pseudomonadota</taxon>
        <taxon>Alphaproteobacteria</taxon>
        <taxon>Hyphomicrobiales</taxon>
        <taxon>Phyllobacteriaceae</taxon>
        <taxon>Mesorhizobium</taxon>
    </lineage>
</organism>
<reference evidence="2 3" key="1">
    <citation type="submission" date="2023-08" db="EMBL/GenBank/DDBJ databases">
        <title>Implementing the SeqCode for naming new Mesorhizobium species isolated from Vachellia karroo root nodules.</title>
        <authorList>
            <person name="Van Lill M."/>
        </authorList>
    </citation>
    <scope>NUCLEOTIDE SEQUENCE [LARGE SCALE GENOMIC DNA]</scope>
    <source>
        <strain evidence="2 3">VK3E</strain>
    </source>
</reference>
<evidence type="ECO:0000313" key="3">
    <source>
        <dbReference type="Proteomes" id="UP001272097"/>
    </source>
</evidence>
<dbReference type="EMBL" id="JAVIIS010000070">
    <property type="protein sequence ID" value="MDX8443593.1"/>
    <property type="molecule type" value="Genomic_DNA"/>
</dbReference>
<proteinExistence type="predicted"/>
<accession>A0ABU4X5M9</accession>
<evidence type="ECO:0000256" key="1">
    <source>
        <dbReference type="SAM" id="MobiDB-lite"/>
    </source>
</evidence>
<sequence>MVKMSSYPVGSGTSARDLNIEPAGAAEPANDGTKNAGKIALTNMEIDRAHANSSKKHASTLRRAHAHDMPLARTANGLLGISEIEAVTRVSPSESTQISEIEPRAAMAALYGHTLARSQLSFITPRLRHPEILREGKRSVLLERLVDALSAAPEDSVAREGISALQEEFRRLVLLRQNRNSLIKASEGRPG</sequence>
<keyword evidence="3" id="KW-1185">Reference proteome</keyword>
<protein>
    <submittedName>
        <fullName evidence="2">Uncharacterized protein</fullName>
    </submittedName>
</protein>
<gene>
    <name evidence="2" type="ORF">RFM51_28910</name>
</gene>
<comment type="caution">
    <text evidence="2">The sequence shown here is derived from an EMBL/GenBank/DDBJ whole genome shotgun (WGS) entry which is preliminary data.</text>
</comment>
<feature type="region of interest" description="Disordered" evidence="1">
    <location>
        <begin position="1"/>
        <end position="35"/>
    </location>
</feature>
<evidence type="ECO:0000313" key="2">
    <source>
        <dbReference type="EMBL" id="MDX8443593.1"/>
    </source>
</evidence>
<dbReference type="Proteomes" id="UP001272097">
    <property type="component" value="Unassembled WGS sequence"/>
</dbReference>